<reference evidence="1" key="1">
    <citation type="submission" date="2022-05" db="EMBL/GenBank/DDBJ databases">
        <title>Comparative genomics of Staphylococcus equorum isolates.</title>
        <authorList>
            <person name="Luelf R.H."/>
        </authorList>
    </citation>
    <scope>NUCLEOTIDE SEQUENCE</scope>
    <source>
        <strain evidence="1">TMW 2.2343</strain>
    </source>
</reference>
<protein>
    <submittedName>
        <fullName evidence="1">Uncharacterized protein</fullName>
    </submittedName>
</protein>
<evidence type="ECO:0000313" key="1">
    <source>
        <dbReference type="EMBL" id="MDG0858252.1"/>
    </source>
</evidence>
<comment type="caution">
    <text evidence="1">The sequence shown here is derived from an EMBL/GenBank/DDBJ whole genome shotgun (WGS) entry which is preliminary data.</text>
</comment>
<dbReference type="EMBL" id="JAMBPX010000002">
    <property type="protein sequence ID" value="MDG0858252.1"/>
    <property type="molecule type" value="Genomic_DNA"/>
</dbReference>
<sequence length="47" mass="5499">MNEIKTLGGLIKAMKTLDKYQENKLIQLHLKEKVTGYVHVVNNMSYY</sequence>
<evidence type="ECO:0000313" key="2">
    <source>
        <dbReference type="Proteomes" id="UP001152302"/>
    </source>
</evidence>
<dbReference type="RefSeq" id="WP_277580883.1">
    <property type="nucleotide sequence ID" value="NZ_JAMBPV010000002.1"/>
</dbReference>
<dbReference type="AlphaFoldDB" id="A0A9X4QZZ2"/>
<gene>
    <name evidence="1" type="ORF">M4L21_02845</name>
</gene>
<accession>A0A9X4QZZ2</accession>
<organism evidence="1 2">
    <name type="scientific">Staphylococcus equorum</name>
    <dbReference type="NCBI Taxonomy" id="246432"/>
    <lineage>
        <taxon>Bacteria</taxon>
        <taxon>Bacillati</taxon>
        <taxon>Bacillota</taxon>
        <taxon>Bacilli</taxon>
        <taxon>Bacillales</taxon>
        <taxon>Staphylococcaceae</taxon>
        <taxon>Staphylococcus</taxon>
    </lineage>
</organism>
<dbReference type="Proteomes" id="UP001152302">
    <property type="component" value="Unassembled WGS sequence"/>
</dbReference>
<proteinExistence type="predicted"/>
<name>A0A9X4QZZ2_9STAP</name>